<dbReference type="InterPro" id="IPR003615">
    <property type="entry name" value="HNH_nuc"/>
</dbReference>
<evidence type="ECO:0000313" key="3">
    <source>
        <dbReference type="Proteomes" id="UP000580839"/>
    </source>
</evidence>
<dbReference type="AlphaFoldDB" id="A0A849SYX8"/>
<name>A0A849SYX8_UNCEI</name>
<organism evidence="2 3">
    <name type="scientific">Eiseniibacteriota bacterium</name>
    <dbReference type="NCBI Taxonomy" id="2212470"/>
    <lineage>
        <taxon>Bacteria</taxon>
        <taxon>Candidatus Eiseniibacteriota</taxon>
    </lineage>
</organism>
<dbReference type="GO" id="GO:0008270">
    <property type="term" value="F:zinc ion binding"/>
    <property type="evidence" value="ECO:0007669"/>
    <property type="project" value="InterPro"/>
</dbReference>
<dbReference type="GO" id="GO:0004519">
    <property type="term" value="F:endonuclease activity"/>
    <property type="evidence" value="ECO:0007669"/>
    <property type="project" value="InterPro"/>
</dbReference>
<comment type="caution">
    <text evidence="2">The sequence shown here is derived from an EMBL/GenBank/DDBJ whole genome shotgun (WGS) entry which is preliminary data.</text>
</comment>
<dbReference type="Gene3D" id="1.10.30.50">
    <property type="match status" value="1"/>
</dbReference>
<dbReference type="Pfam" id="PF01844">
    <property type="entry name" value="HNH"/>
    <property type="match status" value="1"/>
</dbReference>
<dbReference type="SMART" id="SM00507">
    <property type="entry name" value="HNHc"/>
    <property type="match status" value="1"/>
</dbReference>
<evidence type="ECO:0000313" key="2">
    <source>
        <dbReference type="EMBL" id="NOT34289.1"/>
    </source>
</evidence>
<dbReference type="CDD" id="cd00085">
    <property type="entry name" value="HNHc"/>
    <property type="match status" value="1"/>
</dbReference>
<reference evidence="2 3" key="1">
    <citation type="submission" date="2020-04" db="EMBL/GenBank/DDBJ databases">
        <title>Metagenomic profiling of ammonia- and methane-oxidizing microorganisms in a Dutch drinking water treatment plant.</title>
        <authorList>
            <person name="Poghosyan L."/>
            <person name="Leucker S."/>
        </authorList>
    </citation>
    <scope>NUCLEOTIDE SEQUENCE [LARGE SCALE GENOMIC DNA]</scope>
    <source>
        <strain evidence="2">S-RSF-IL-03</strain>
    </source>
</reference>
<dbReference type="InterPro" id="IPR002711">
    <property type="entry name" value="HNH"/>
</dbReference>
<proteinExistence type="predicted"/>
<dbReference type="Proteomes" id="UP000580839">
    <property type="component" value="Unassembled WGS sequence"/>
</dbReference>
<accession>A0A849SYX8</accession>
<protein>
    <recommendedName>
        <fullName evidence="1">HNH nuclease domain-containing protein</fullName>
    </recommendedName>
</protein>
<sequence>MPSYSLSHLADRVLLRDLASLVATDRTTTASLLAHLAEVEARQLYRPAAYSSMLAYCVGELRLSEFAALRRIRAARIARKFPVLFPAIADGRIHLTTVLLLATHLTPESVDELVAATTHKTREEVELLLAERFPQSDLPTSLQAMVLPAPPMARVANEHTAEVALELLQNETLLAAPVAAAPVGRARVAPLSADRYALQVTLAKETYDQLRYAQALLNHAVPSGDLAQVLDRALKALVRQLEQRKFAAATRSRPRRGRPQGRYVPAPVRRTVWLRDGGHCTFVSENGRRCEERARLEFDHIQPVARGGAATATNLRLRCRAHNQYEAEQVYGAAFMRGKREQAQRGAASTNAKTADIPKLEPASTALTPDNDVIPWLRRLGFRAEEARRGAACCDAIPEASLEERVRRALTHLAPNCRHQGPQVASHSV</sequence>
<dbReference type="GO" id="GO:0003676">
    <property type="term" value="F:nucleic acid binding"/>
    <property type="evidence" value="ECO:0007669"/>
    <property type="project" value="InterPro"/>
</dbReference>
<gene>
    <name evidence="2" type="ORF">HOP12_08990</name>
</gene>
<dbReference type="EMBL" id="JABFRW010000106">
    <property type="protein sequence ID" value="NOT34289.1"/>
    <property type="molecule type" value="Genomic_DNA"/>
</dbReference>
<feature type="domain" description="HNH nuclease" evidence="1">
    <location>
        <begin position="267"/>
        <end position="324"/>
    </location>
</feature>
<evidence type="ECO:0000259" key="1">
    <source>
        <dbReference type="SMART" id="SM00507"/>
    </source>
</evidence>